<reference evidence="2 3" key="1">
    <citation type="submission" date="2019-08" db="EMBL/GenBank/DDBJ databases">
        <title>Pseudomonas haemolytica sp. nov. isolated from raw milk and skim milk concentrate.</title>
        <authorList>
            <person name="Hofmann K."/>
            <person name="Huptas C."/>
            <person name="Doll E."/>
            <person name="Scherer S."/>
            <person name="Wenning M."/>
        </authorList>
    </citation>
    <scope>NUCLEOTIDE SEQUENCE [LARGE SCALE GENOMIC DNA]</scope>
    <source>
        <strain evidence="2 3">DSM 108988</strain>
    </source>
</reference>
<protein>
    <submittedName>
        <fullName evidence="2">Uncharacterized protein</fullName>
    </submittedName>
</protein>
<sequence length="66" mass="7767">MDVARSYRAAGNIWRNQEKLVEDASDEVWIDQMYEIDRLEGQYRAYQDQIIHHLKQAVKDGIVASE</sequence>
<gene>
    <name evidence="2" type="ORF">FRT60_27535</name>
    <name evidence="1" type="ORF">JJD71_28250</name>
</gene>
<dbReference type="EMBL" id="VOIX01000017">
    <property type="protein sequence ID" value="MRJ24043.1"/>
    <property type="molecule type" value="Genomic_DNA"/>
</dbReference>
<dbReference type="AlphaFoldDB" id="A0A646P4T2"/>
<evidence type="ECO:0000313" key="3">
    <source>
        <dbReference type="Proteomes" id="UP000432048"/>
    </source>
</evidence>
<proteinExistence type="predicted"/>
<dbReference type="Proteomes" id="UP000620382">
    <property type="component" value="Unassembled WGS sequence"/>
</dbReference>
<comment type="caution">
    <text evidence="2">The sequence shown here is derived from an EMBL/GenBank/DDBJ whole genome shotgun (WGS) entry which is preliminary data.</text>
</comment>
<accession>A0A646P4T2</accession>
<organism evidence="2 3">
    <name type="scientific">Pseudomonas haemolytica</name>
    <dbReference type="NCBI Taxonomy" id="2600065"/>
    <lineage>
        <taxon>Bacteria</taxon>
        <taxon>Pseudomonadati</taxon>
        <taxon>Pseudomonadota</taxon>
        <taxon>Gammaproteobacteria</taxon>
        <taxon>Pseudomonadales</taxon>
        <taxon>Pseudomonadaceae</taxon>
        <taxon>Pseudomonas</taxon>
    </lineage>
</organism>
<keyword evidence="4" id="KW-1185">Reference proteome</keyword>
<reference evidence="1 4" key="2">
    <citation type="submission" date="2021-01" db="EMBL/GenBank/DDBJ databases">
        <title>Antibiotic resistance and phylogeny of Pseudomonas spp. isolated over three decades from chicken meat in the Norwegian food chain.</title>
        <authorList>
            <person name="Moen B."/>
        </authorList>
    </citation>
    <scope>NUCLEOTIDE SEQUENCE [LARGE SCALE GENOMIC DNA]</scope>
    <source>
        <strain evidence="1 4">MF6766</strain>
    </source>
</reference>
<dbReference type="Proteomes" id="UP000432048">
    <property type="component" value="Unassembled WGS sequence"/>
</dbReference>
<name>A0A646P4T2_9PSED</name>
<dbReference type="EMBL" id="JAENSR010000013">
    <property type="protein sequence ID" value="MBK3462962.1"/>
    <property type="molecule type" value="Genomic_DNA"/>
</dbReference>
<evidence type="ECO:0000313" key="4">
    <source>
        <dbReference type="Proteomes" id="UP000620382"/>
    </source>
</evidence>
<evidence type="ECO:0000313" key="1">
    <source>
        <dbReference type="EMBL" id="MBK3462962.1"/>
    </source>
</evidence>
<evidence type="ECO:0000313" key="2">
    <source>
        <dbReference type="EMBL" id="MRJ24043.1"/>
    </source>
</evidence>